<proteinExistence type="predicted"/>
<evidence type="ECO:0000313" key="1">
    <source>
        <dbReference type="Proteomes" id="UP000887579"/>
    </source>
</evidence>
<evidence type="ECO:0000313" key="2">
    <source>
        <dbReference type="WBParaSite" id="ES5_v2.g29522.t1"/>
    </source>
</evidence>
<protein>
    <submittedName>
        <fullName evidence="2">Uncharacterized protein</fullName>
    </submittedName>
</protein>
<organism evidence="1 2">
    <name type="scientific">Panagrolaimus sp. ES5</name>
    <dbReference type="NCBI Taxonomy" id="591445"/>
    <lineage>
        <taxon>Eukaryota</taxon>
        <taxon>Metazoa</taxon>
        <taxon>Ecdysozoa</taxon>
        <taxon>Nematoda</taxon>
        <taxon>Chromadorea</taxon>
        <taxon>Rhabditida</taxon>
        <taxon>Tylenchina</taxon>
        <taxon>Panagrolaimomorpha</taxon>
        <taxon>Panagrolaimoidea</taxon>
        <taxon>Panagrolaimidae</taxon>
        <taxon>Panagrolaimus</taxon>
    </lineage>
</organism>
<name>A0AC34GIR0_9BILA</name>
<accession>A0AC34GIR0</accession>
<reference evidence="2" key="1">
    <citation type="submission" date="2022-11" db="UniProtKB">
        <authorList>
            <consortium name="WormBaseParasite"/>
        </authorList>
    </citation>
    <scope>IDENTIFICATION</scope>
</reference>
<dbReference type="WBParaSite" id="ES5_v2.g29522.t1">
    <property type="protein sequence ID" value="ES5_v2.g29522.t1"/>
    <property type="gene ID" value="ES5_v2.g29522"/>
</dbReference>
<dbReference type="Proteomes" id="UP000887579">
    <property type="component" value="Unplaced"/>
</dbReference>
<sequence length="160" mass="18734">MKFIKKWKQYGNKTDIPKEESDNKNFPTSTYQSTTTQTFINGFISPHYLILIKNLPVFCGKETENFTIFMQQLEAATADSNDQTKLEILQLRFYGNATTTLDKILESQANIQWKTIVQQLHQHFSSTNRLFNLNKHATKTRKMINKLYSNNNGFTQQQRE</sequence>